<dbReference type="AlphaFoldDB" id="A0A345D7H2"/>
<dbReference type="KEGG" id="hyf:DTO96_100004"/>
<dbReference type="EMBL" id="CP031124">
    <property type="protein sequence ID" value="AXF84310.1"/>
    <property type="molecule type" value="Genomic_DNA"/>
</dbReference>
<feature type="compositionally biased region" description="Polar residues" evidence="1">
    <location>
        <begin position="1"/>
        <end position="10"/>
    </location>
</feature>
<proteinExistence type="predicted"/>
<dbReference type="RefSeq" id="WP_114561631.1">
    <property type="nucleotide sequence ID" value="NZ_CP031124.1"/>
</dbReference>
<gene>
    <name evidence="2" type="ORF">DTO96_100004</name>
</gene>
<evidence type="ECO:0000313" key="3">
    <source>
        <dbReference type="Proteomes" id="UP000252182"/>
    </source>
</evidence>
<evidence type="ECO:0000256" key="1">
    <source>
        <dbReference type="SAM" id="MobiDB-lite"/>
    </source>
</evidence>
<feature type="region of interest" description="Disordered" evidence="1">
    <location>
        <begin position="1"/>
        <end position="32"/>
    </location>
</feature>
<organism evidence="2 3">
    <name type="scientific">Ephemeroptericola cinctiostellae</name>
    <dbReference type="NCBI Taxonomy" id="2268024"/>
    <lineage>
        <taxon>Bacteria</taxon>
        <taxon>Pseudomonadati</taxon>
        <taxon>Pseudomonadota</taxon>
        <taxon>Betaproteobacteria</taxon>
        <taxon>Burkholderiales</taxon>
        <taxon>Burkholderiaceae</taxon>
        <taxon>Ephemeroptericola</taxon>
    </lineage>
</organism>
<dbReference type="Proteomes" id="UP000252182">
    <property type="component" value="Chromosome"/>
</dbReference>
<name>A0A345D7H2_9BURK</name>
<keyword evidence="3" id="KW-1185">Reference proteome</keyword>
<evidence type="ECO:0000313" key="2">
    <source>
        <dbReference type="EMBL" id="AXF84310.1"/>
    </source>
</evidence>
<dbReference type="OrthoDB" id="9784009at2"/>
<protein>
    <submittedName>
        <fullName evidence="2">Uncharacterized protein</fullName>
    </submittedName>
</protein>
<sequence length="159" mass="18623">MQKRSQTADNAHQPAATDRVGVRHTLPTPSPQGGEYLHVYPFFKLETGRKKTRDPRLQELRDIGIHHTWQKVADAIGFDNFLVMWRILDAEESLHNERKGLAFTLRRYRSYQRYQRDRLIAALEKKGLTRLQIKKRIAEGLCEKVWDSSITKAIKKDRV</sequence>
<accession>A0A345D7H2</accession>
<reference evidence="3" key="1">
    <citation type="submission" date="2018-07" db="EMBL/GenBank/DDBJ databases">
        <authorList>
            <person name="Kim H."/>
        </authorList>
    </citation>
    <scope>NUCLEOTIDE SEQUENCE [LARGE SCALE GENOMIC DNA]</scope>
    <source>
        <strain evidence="3">F02</strain>
    </source>
</reference>